<evidence type="ECO:0000256" key="5">
    <source>
        <dbReference type="HAMAP-Rule" id="MF_00601"/>
    </source>
</evidence>
<dbReference type="GO" id="GO:0009350">
    <property type="term" value="C:ethanolamine ammonia-lyase complex"/>
    <property type="evidence" value="ECO:0007669"/>
    <property type="project" value="UniProtKB-UniRule"/>
</dbReference>
<dbReference type="RefSeq" id="WP_021710935.1">
    <property type="nucleotide sequence ID" value="NZ_BAOB01000062.1"/>
</dbReference>
<dbReference type="Gene3D" id="3.40.50.11240">
    <property type="entry name" value="Ethanolamine ammonia-lyase light chain (EutC)"/>
    <property type="match status" value="1"/>
</dbReference>
<feature type="binding site" evidence="5">
    <location>
        <position position="177"/>
    </location>
    <ligand>
        <name>adenosylcob(III)alamin</name>
        <dbReference type="ChEBI" id="CHEBI:18408"/>
    </ligand>
</feature>
<evidence type="ECO:0000256" key="3">
    <source>
        <dbReference type="ARBA" id="ARBA00023285"/>
    </source>
</evidence>
<dbReference type="PANTHER" id="PTHR39330:SF1">
    <property type="entry name" value="ETHANOLAMINE AMMONIA-LYASE SMALL SUBUNIT"/>
    <property type="match status" value="1"/>
</dbReference>
<keyword evidence="2 5" id="KW-0456">Lyase</keyword>
<sequence length="299" mass="33212">MQAKKPHSMNHIVIENPWLPLREMTAARIAIGRSGTSLPTQELLTFQLDHAQAIDAVHSQLDSALLSRKLSNSREIDALFPEQIFLLDSQAQDRMTYLQRPDLGKQLSPPAYQRLAQYSQQVSSRINLAVVIADGLSATAIAEHATPFLQRLSYELHNDPIFNWACAPLNIVRQGRVAVGDDVCDALQADIVLVLIGERPGLSSPDSMGLYLTWQAKSGTNDAQRNCISNIRPQGLSYSDACHKALYLLRQLRRQQQSGVEVKDNSVLSEQAGQKTLNDKRTFCLIKTKSSNTLSTHDN</sequence>
<proteinExistence type="inferred from homology"/>
<dbReference type="STRING" id="1219077.VAZ01S_065_00190"/>
<comment type="catalytic activity">
    <reaction evidence="5">
        <text>ethanolamine = acetaldehyde + NH4(+)</text>
        <dbReference type="Rhea" id="RHEA:15313"/>
        <dbReference type="ChEBI" id="CHEBI:15343"/>
        <dbReference type="ChEBI" id="CHEBI:28938"/>
        <dbReference type="ChEBI" id="CHEBI:57603"/>
        <dbReference type="EC" id="4.3.1.7"/>
    </reaction>
</comment>
<dbReference type="EC" id="4.3.1.7" evidence="5"/>
<comment type="subcellular location">
    <subcellularLocation>
        <location evidence="5">Bacterial microcompartment</location>
    </subcellularLocation>
</comment>
<dbReference type="GO" id="GO:0031419">
    <property type="term" value="F:cobalamin binding"/>
    <property type="evidence" value="ECO:0007669"/>
    <property type="project" value="UniProtKB-UniRule"/>
</dbReference>
<reference evidence="6 7" key="1">
    <citation type="submission" date="2013-09" db="EMBL/GenBank/DDBJ databases">
        <title>Whole genome shotgun sequence of Vibrio azureus NBRC 104587.</title>
        <authorList>
            <person name="Isaki S."/>
            <person name="Hosoyama A."/>
            <person name="Numata M."/>
            <person name="Hashimoto M."/>
            <person name="Hosoyama Y."/>
            <person name="Tsuchikane K."/>
            <person name="Noguchi M."/>
            <person name="Hirakata S."/>
            <person name="Ichikawa N."/>
            <person name="Ohji S."/>
            <person name="Yamazoe A."/>
            <person name="Fujita N."/>
        </authorList>
    </citation>
    <scope>NUCLEOTIDE SEQUENCE [LARGE SCALE GENOMIC DNA]</scope>
    <source>
        <strain evidence="6 7">NBRC 104587</strain>
    </source>
</reference>
<dbReference type="Pfam" id="PF05985">
    <property type="entry name" value="EutC"/>
    <property type="match status" value="1"/>
</dbReference>
<dbReference type="AlphaFoldDB" id="U3ATW9"/>
<comment type="caution">
    <text evidence="6">The sequence shown here is derived from an EMBL/GenBank/DDBJ whole genome shotgun (WGS) entry which is preliminary data.</text>
</comment>
<dbReference type="GO" id="GO:0046336">
    <property type="term" value="P:ethanolamine catabolic process"/>
    <property type="evidence" value="ECO:0007669"/>
    <property type="project" value="UniProtKB-UniRule"/>
</dbReference>
<protein>
    <recommendedName>
        <fullName evidence="5">Ethanolamine ammonia-lyase small subunit</fullName>
        <shortName evidence="5">EAL small subunit</shortName>
        <ecNumber evidence="5">4.3.1.7</ecNumber>
    </recommendedName>
</protein>
<dbReference type="Gene3D" id="1.10.30.40">
    <property type="entry name" value="Ethanolamine ammonia-lyase light chain (EutC), N-terminal domain"/>
    <property type="match status" value="1"/>
</dbReference>
<keyword evidence="4 5" id="KW-1283">Bacterial microcompartment</keyword>
<comment type="subunit">
    <text evidence="5">The basic unit is a heterodimer which dimerizes to form tetramers. The heterotetramers trimerize; 6 large subunits form a core ring with 6 small subunits projecting outwards.</text>
</comment>
<comment type="cofactor">
    <cofactor evidence="5">
        <name>adenosylcob(III)alamin</name>
        <dbReference type="ChEBI" id="CHEBI:18408"/>
    </cofactor>
    <text evidence="5">Binds between the large and small subunits.</text>
</comment>
<comment type="pathway">
    <text evidence="5">Amine and polyamine degradation; ethanolamine degradation.</text>
</comment>
<dbReference type="InterPro" id="IPR042255">
    <property type="entry name" value="EutC_N"/>
</dbReference>
<evidence type="ECO:0000313" key="6">
    <source>
        <dbReference type="EMBL" id="GAD77195.1"/>
    </source>
</evidence>
<dbReference type="EMBL" id="BATL01000065">
    <property type="protein sequence ID" value="GAD77195.1"/>
    <property type="molecule type" value="Genomic_DNA"/>
</dbReference>
<gene>
    <name evidence="5 6" type="primary">eutC</name>
    <name evidence="6" type="ORF">VAZ01S_065_00190</name>
</gene>
<dbReference type="OrthoDB" id="114248at2"/>
<dbReference type="eggNOG" id="COG4302">
    <property type="taxonomic scope" value="Bacteria"/>
</dbReference>
<dbReference type="InterPro" id="IPR042251">
    <property type="entry name" value="EutC_C"/>
</dbReference>
<accession>U3ATW9</accession>
<dbReference type="GO" id="GO:0031471">
    <property type="term" value="C:ethanolamine degradation polyhedral organelle"/>
    <property type="evidence" value="ECO:0007669"/>
    <property type="project" value="UniProtKB-UniRule"/>
</dbReference>
<dbReference type="NCBIfam" id="NF003971">
    <property type="entry name" value="PRK05465.1"/>
    <property type="match status" value="1"/>
</dbReference>
<keyword evidence="3 5" id="KW-0170">Cobalt</keyword>
<comment type="function">
    <text evidence="5">Catalyzes the deamination of various vicinal amino-alcohols to oxo compounds. Allows this organism to utilize ethanolamine as the sole source of nitrogen and carbon in the presence of external vitamin B12.</text>
</comment>
<dbReference type="HAMAP" id="MF_00601">
    <property type="entry name" value="EutC"/>
    <property type="match status" value="1"/>
</dbReference>
<dbReference type="PANTHER" id="PTHR39330">
    <property type="entry name" value="ETHANOLAMINE AMMONIA-LYASE LIGHT CHAIN"/>
    <property type="match status" value="1"/>
</dbReference>
<keyword evidence="7" id="KW-1185">Reference proteome</keyword>
<feature type="binding site" evidence="5">
    <location>
        <position position="198"/>
    </location>
    <ligand>
        <name>adenosylcob(III)alamin</name>
        <dbReference type="ChEBI" id="CHEBI:18408"/>
    </ligand>
</feature>
<evidence type="ECO:0000256" key="2">
    <source>
        <dbReference type="ARBA" id="ARBA00023239"/>
    </source>
</evidence>
<dbReference type="InterPro" id="IPR009246">
    <property type="entry name" value="EutC"/>
</dbReference>
<dbReference type="Proteomes" id="UP000016567">
    <property type="component" value="Unassembled WGS sequence"/>
</dbReference>
<feature type="binding site" evidence="5">
    <location>
        <position position="227"/>
    </location>
    <ligand>
        <name>adenosylcob(III)alamin</name>
        <dbReference type="ChEBI" id="CHEBI:18408"/>
    </ligand>
</feature>
<dbReference type="PIRSF" id="PIRSF018982">
    <property type="entry name" value="EutC"/>
    <property type="match status" value="1"/>
</dbReference>
<evidence type="ECO:0000313" key="7">
    <source>
        <dbReference type="Proteomes" id="UP000016567"/>
    </source>
</evidence>
<dbReference type="GO" id="GO:0008851">
    <property type="term" value="F:ethanolamine ammonia-lyase activity"/>
    <property type="evidence" value="ECO:0007669"/>
    <property type="project" value="UniProtKB-UniRule"/>
</dbReference>
<dbReference type="GO" id="GO:0006520">
    <property type="term" value="P:amino acid metabolic process"/>
    <property type="evidence" value="ECO:0007669"/>
    <property type="project" value="InterPro"/>
</dbReference>
<dbReference type="UniPathway" id="UPA00560"/>
<evidence type="ECO:0000256" key="4">
    <source>
        <dbReference type="ARBA" id="ARBA00024446"/>
    </source>
</evidence>
<keyword evidence="1 5" id="KW-0846">Cobalamin</keyword>
<comment type="similarity">
    <text evidence="5">Belongs to the EutC family.</text>
</comment>
<organism evidence="6 7">
    <name type="scientific">Vibrio azureus NBRC 104587</name>
    <dbReference type="NCBI Taxonomy" id="1219077"/>
    <lineage>
        <taxon>Bacteria</taxon>
        <taxon>Pseudomonadati</taxon>
        <taxon>Pseudomonadota</taxon>
        <taxon>Gammaproteobacteria</taxon>
        <taxon>Vibrionales</taxon>
        <taxon>Vibrionaceae</taxon>
        <taxon>Vibrio</taxon>
    </lineage>
</organism>
<name>U3ATW9_9VIBR</name>
<evidence type="ECO:0000256" key="1">
    <source>
        <dbReference type="ARBA" id="ARBA00022628"/>
    </source>
</evidence>